<dbReference type="EMBL" id="FMTB01000023">
    <property type="protein sequence ID" value="SCW13375.1"/>
    <property type="molecule type" value="Genomic_DNA"/>
</dbReference>
<sequence length="28" mass="3376">MLIFVKLAADTDERLPKIQLRYSNTYYI</sequence>
<organism evidence="1 2">
    <name type="scientific">Neisseria gonorrhoeae</name>
    <dbReference type="NCBI Taxonomy" id="485"/>
    <lineage>
        <taxon>Bacteria</taxon>
        <taxon>Pseudomonadati</taxon>
        <taxon>Pseudomonadota</taxon>
        <taxon>Betaproteobacteria</taxon>
        <taxon>Neisseriales</taxon>
        <taxon>Neisseriaceae</taxon>
        <taxon>Neisseria</taxon>
    </lineage>
</organism>
<evidence type="ECO:0000313" key="2">
    <source>
        <dbReference type="Proteomes" id="UP000182484"/>
    </source>
</evidence>
<dbReference type="AlphaFoldDB" id="A0AB74ET45"/>
<dbReference type="Proteomes" id="UP000182484">
    <property type="component" value="Unassembled WGS sequence"/>
</dbReference>
<gene>
    <name evidence="1" type="ORF">ESCNG_30092</name>
</gene>
<comment type="caution">
    <text evidence="1">The sequence shown here is derived from an EMBL/GenBank/DDBJ whole genome shotgun (WGS) entry which is preliminary data.</text>
</comment>
<protein>
    <submittedName>
        <fullName evidence="1">Uncharacterized protein</fullName>
    </submittedName>
</protein>
<evidence type="ECO:0000313" key="1">
    <source>
        <dbReference type="EMBL" id="SCW13375.1"/>
    </source>
</evidence>
<name>A0AB74ET45_NEIGO</name>
<reference evidence="1 2" key="1">
    <citation type="submission" date="2016-09" db="EMBL/GenBank/DDBJ databases">
        <authorList>
            <person name="Kumanski S."/>
            <person name="Beatrice B."/>
        </authorList>
    </citation>
    <scope>NUCLEOTIDE SEQUENCE [LARGE SCALE GENOMIC DNA]</scope>
    <source>
        <strain evidence="1">Mankind</strain>
    </source>
</reference>
<accession>A0AB74ET45</accession>
<proteinExistence type="predicted"/>